<dbReference type="Gene3D" id="3.40.50.360">
    <property type="match status" value="1"/>
</dbReference>
<dbReference type="GO" id="GO:0016652">
    <property type="term" value="F:oxidoreductase activity, acting on NAD(P)H as acceptor"/>
    <property type="evidence" value="ECO:0007669"/>
    <property type="project" value="UniProtKB-UniRule"/>
</dbReference>
<evidence type="ECO:0000259" key="7">
    <source>
        <dbReference type="Pfam" id="PF02525"/>
    </source>
</evidence>
<dbReference type="PANTHER" id="PTHR43741">
    <property type="entry name" value="FMN-DEPENDENT NADH-AZOREDUCTASE 1"/>
    <property type="match status" value="1"/>
</dbReference>
<feature type="binding site" evidence="6">
    <location>
        <begin position="15"/>
        <end position="17"/>
    </location>
    <ligand>
        <name>FMN</name>
        <dbReference type="ChEBI" id="CHEBI:58210"/>
    </ligand>
</feature>
<keyword evidence="3 6" id="KW-0560">Oxidoreductase</keyword>
<dbReference type="SUPFAM" id="SSF52218">
    <property type="entry name" value="Flavoproteins"/>
    <property type="match status" value="1"/>
</dbReference>
<sequence length="203" mass="20883">MKLLHVDGSILGPHSVSRTVSAAIVDRLRAQHPGLDVTYRDLAGTPLPHLSGAVLAGAQPNATNTPDVQHDVDLGRQVLEEFLAADIVVIGAPLYNFTLSSQLKAWIDRILVAGVTFRYGPSGAEGLAGGKRVIAVVSRGGLYGPGTPAAAAEHAETYLRTVLAFIGITAPEIIVAEGIALGAEARERALAGALDAAAALEAA</sequence>
<keyword evidence="2 6" id="KW-0288">FMN</keyword>
<organism evidence="8 9">
    <name type="scientific">Methylorubrum populi</name>
    <dbReference type="NCBI Taxonomy" id="223967"/>
    <lineage>
        <taxon>Bacteria</taxon>
        <taxon>Pseudomonadati</taxon>
        <taxon>Pseudomonadota</taxon>
        <taxon>Alphaproteobacteria</taxon>
        <taxon>Hyphomicrobiales</taxon>
        <taxon>Methylobacteriaceae</taxon>
        <taxon>Methylorubrum</taxon>
    </lineage>
</organism>
<comment type="catalytic activity">
    <reaction evidence="5">
        <text>N,N-dimethyl-1,4-phenylenediamine + anthranilate + 2 NAD(+) = 2-(4-dimethylaminophenyl)diazenylbenzoate + 2 NADH + 2 H(+)</text>
        <dbReference type="Rhea" id="RHEA:55872"/>
        <dbReference type="ChEBI" id="CHEBI:15378"/>
        <dbReference type="ChEBI" id="CHEBI:15783"/>
        <dbReference type="ChEBI" id="CHEBI:16567"/>
        <dbReference type="ChEBI" id="CHEBI:57540"/>
        <dbReference type="ChEBI" id="CHEBI:57945"/>
        <dbReference type="ChEBI" id="CHEBI:71579"/>
        <dbReference type="EC" id="1.7.1.17"/>
    </reaction>
    <physiologicalReaction direction="right-to-left" evidence="5">
        <dbReference type="Rhea" id="RHEA:55874"/>
    </physiologicalReaction>
</comment>
<dbReference type="AlphaFoldDB" id="A0A160PCQ6"/>
<dbReference type="Proteomes" id="UP000218288">
    <property type="component" value="Chromosome"/>
</dbReference>
<evidence type="ECO:0000256" key="6">
    <source>
        <dbReference type="HAMAP-Rule" id="MF_01216"/>
    </source>
</evidence>
<evidence type="ECO:0000256" key="5">
    <source>
        <dbReference type="ARBA" id="ARBA00048542"/>
    </source>
</evidence>
<keyword evidence="1 6" id="KW-0285">Flavoprotein</keyword>
<feature type="binding site" evidence="6">
    <location>
        <position position="9"/>
    </location>
    <ligand>
        <name>FMN</name>
        <dbReference type="ChEBI" id="CHEBI:58210"/>
    </ligand>
</feature>
<dbReference type="GO" id="GO:0016655">
    <property type="term" value="F:oxidoreductase activity, acting on NAD(P)H, quinone or similar compound as acceptor"/>
    <property type="evidence" value="ECO:0007669"/>
    <property type="project" value="InterPro"/>
</dbReference>
<comment type="function">
    <text evidence="6">Quinone reductase that provides resistance to thiol-specific stress caused by electrophilic quinones.</text>
</comment>
<proteinExistence type="inferred from homology"/>
<dbReference type="HAMAP" id="MF_01216">
    <property type="entry name" value="Azoreductase_type1"/>
    <property type="match status" value="1"/>
</dbReference>
<dbReference type="EC" id="1.7.1.17" evidence="6"/>
<evidence type="ECO:0000313" key="9">
    <source>
        <dbReference type="Proteomes" id="UP000218288"/>
    </source>
</evidence>
<evidence type="ECO:0000256" key="4">
    <source>
        <dbReference type="ARBA" id="ARBA00023027"/>
    </source>
</evidence>
<keyword evidence="4 6" id="KW-0520">NAD</keyword>
<comment type="subunit">
    <text evidence="6">Homodimer.</text>
</comment>
<comment type="caution">
    <text evidence="6">Lacks conserved residue(s) required for the propagation of feature annotation.</text>
</comment>
<dbReference type="RefSeq" id="WP_096485037.1">
    <property type="nucleotide sequence ID" value="NZ_AP014809.1"/>
</dbReference>
<dbReference type="EC" id="1.6.5.-" evidence="6"/>
<name>A0A160PCQ6_9HYPH</name>
<dbReference type="GO" id="GO:0010181">
    <property type="term" value="F:FMN binding"/>
    <property type="evidence" value="ECO:0007669"/>
    <property type="project" value="UniProtKB-UniRule"/>
</dbReference>
<dbReference type="InterPro" id="IPR050104">
    <property type="entry name" value="FMN-dep_NADH:Q_OxRdtase_AzoR1"/>
</dbReference>
<dbReference type="InterPro" id="IPR023048">
    <property type="entry name" value="NADH:quinone_OxRdtase_FMN_depd"/>
</dbReference>
<protein>
    <recommendedName>
        <fullName evidence="6">FMN dependent NADH:quinone oxidoreductase</fullName>
        <ecNumber evidence="6">1.6.5.-</ecNumber>
    </recommendedName>
    <alternativeName>
        <fullName evidence="6">Azo-dye reductase</fullName>
    </alternativeName>
    <alternativeName>
        <fullName evidence="6">FMN-dependent NADH-azo compound oxidoreductase</fullName>
    </alternativeName>
    <alternativeName>
        <fullName evidence="6">FMN-dependent NADH-azoreductase</fullName>
        <ecNumber evidence="6">1.7.1.17</ecNumber>
    </alternativeName>
</protein>
<feature type="binding site" evidence="6">
    <location>
        <begin position="138"/>
        <end position="141"/>
    </location>
    <ligand>
        <name>FMN</name>
        <dbReference type="ChEBI" id="CHEBI:58210"/>
    </ligand>
</feature>
<accession>A0A160PCQ6</accession>
<dbReference type="GO" id="GO:0009055">
    <property type="term" value="F:electron transfer activity"/>
    <property type="evidence" value="ECO:0007669"/>
    <property type="project" value="UniProtKB-UniRule"/>
</dbReference>
<dbReference type="EMBL" id="AP014809">
    <property type="protein sequence ID" value="BAU90749.1"/>
    <property type="molecule type" value="Genomic_DNA"/>
</dbReference>
<comment type="function">
    <text evidence="6">Also exhibits azoreductase activity. Catalyzes the reductive cleavage of the azo bond in aromatic azo compounds to the corresponding amines.</text>
</comment>
<evidence type="ECO:0000313" key="8">
    <source>
        <dbReference type="EMBL" id="BAU90749.1"/>
    </source>
</evidence>
<dbReference type="InterPro" id="IPR003680">
    <property type="entry name" value="Flavodoxin_fold"/>
</dbReference>
<dbReference type="Pfam" id="PF02525">
    <property type="entry name" value="Flavodoxin_2"/>
    <property type="match status" value="1"/>
</dbReference>
<dbReference type="OrthoDB" id="9787136at2"/>
<comment type="cofactor">
    <cofactor evidence="6">
        <name>FMN</name>
        <dbReference type="ChEBI" id="CHEBI:58210"/>
    </cofactor>
    <text evidence="6">Binds 1 FMN per subunit.</text>
</comment>
<evidence type="ECO:0000256" key="1">
    <source>
        <dbReference type="ARBA" id="ARBA00022630"/>
    </source>
</evidence>
<reference evidence="8 9" key="1">
    <citation type="journal article" date="2016" name="Genome Announc.">
        <title>Complete Genome Sequence of Methylobacterium populi P-1M, Isolated from Pink-Pigmented Household Biofilm.</title>
        <authorList>
            <person name="Morohoshi T."/>
            <person name="Ikeda T."/>
        </authorList>
    </citation>
    <scope>NUCLEOTIDE SEQUENCE [LARGE SCALE GENOMIC DNA]</scope>
    <source>
        <strain evidence="8 9">P-1M</strain>
    </source>
</reference>
<dbReference type="PANTHER" id="PTHR43741:SF4">
    <property type="entry name" value="FMN-DEPENDENT NADH:QUINONE OXIDOREDUCTASE"/>
    <property type="match status" value="1"/>
</dbReference>
<evidence type="ECO:0000256" key="2">
    <source>
        <dbReference type="ARBA" id="ARBA00022643"/>
    </source>
</evidence>
<dbReference type="InterPro" id="IPR029039">
    <property type="entry name" value="Flavoprotein-like_sf"/>
</dbReference>
<comment type="catalytic activity">
    <reaction evidence="6">
        <text>2 a quinone + NADH + H(+) = 2 a 1,4-benzosemiquinone + NAD(+)</text>
        <dbReference type="Rhea" id="RHEA:65952"/>
        <dbReference type="ChEBI" id="CHEBI:15378"/>
        <dbReference type="ChEBI" id="CHEBI:57540"/>
        <dbReference type="ChEBI" id="CHEBI:57945"/>
        <dbReference type="ChEBI" id="CHEBI:132124"/>
        <dbReference type="ChEBI" id="CHEBI:134225"/>
    </reaction>
</comment>
<evidence type="ECO:0000256" key="3">
    <source>
        <dbReference type="ARBA" id="ARBA00023002"/>
    </source>
</evidence>
<gene>
    <name evidence="6 8" type="primary">azoR</name>
    <name evidence="8" type="ORF">MPPM_2144</name>
</gene>
<feature type="domain" description="Flavodoxin-like fold" evidence="7">
    <location>
        <begin position="1"/>
        <end position="199"/>
    </location>
</feature>
<comment type="similarity">
    <text evidence="6">Belongs to the azoreductase type 1 family.</text>
</comment>